<dbReference type="GeneID" id="16029506"/>
<keyword evidence="1" id="KW-0496">Mitochondrion</keyword>
<name>N0ABT5_9AGAM</name>
<reference evidence="1" key="2">
    <citation type="journal article" date="2014" name="FEMS Microbiol. Lett.">
        <title>Mobile elements and mitochondrial genome expansion in the soil fungus and potato pathogen Rhizoctonia solani AG-3.</title>
        <authorList>
            <person name="Losada L."/>
            <person name="Pakala S.B."/>
            <person name="Fedorova N.D."/>
            <person name="Joardar V."/>
            <person name="Shabalina S.A."/>
            <person name="Hostetler J."/>
            <person name="Pakala S.M."/>
            <person name="Zafar N."/>
            <person name="Thomas E."/>
            <person name="Rodriguez-Carres M."/>
            <person name="Dean R."/>
            <person name="Vilgalys R."/>
            <person name="Nierman W.C."/>
            <person name="Cubeta M.A."/>
        </authorList>
    </citation>
    <scope>NUCLEOTIDE SEQUENCE</scope>
    <source>
        <strain evidence="1">AG3 Rhs1AP</strain>
    </source>
</reference>
<dbReference type="EMBL" id="KC352446">
    <property type="protein sequence ID" value="AGK45393.1"/>
    <property type="molecule type" value="Genomic_DNA"/>
</dbReference>
<dbReference type="AlphaFoldDB" id="N0ABT5"/>
<geneLocation type="mitochondrion" evidence="1"/>
<organism evidence="1">
    <name type="scientific">Rhizoctonia solani</name>
    <dbReference type="NCBI Taxonomy" id="456999"/>
    <lineage>
        <taxon>Eukaryota</taxon>
        <taxon>Fungi</taxon>
        <taxon>Dikarya</taxon>
        <taxon>Basidiomycota</taxon>
        <taxon>Agaricomycotina</taxon>
        <taxon>Agaricomycetes</taxon>
        <taxon>Cantharellales</taxon>
        <taxon>Ceratobasidiaceae</taxon>
        <taxon>Rhizoctonia</taxon>
    </lineage>
</organism>
<gene>
    <name evidence="1" type="ORF">RSOL_m00630</name>
</gene>
<proteinExistence type="predicted"/>
<accession>N0ABT5</accession>
<reference evidence="1" key="1">
    <citation type="submission" date="2012-12" db="EMBL/GenBank/DDBJ databases">
        <authorList>
            <person name="Pakala S."/>
            <person name="Fedorova N."/>
            <person name="Joardar V."/>
            <person name="Shabalina S."/>
            <person name="Hostetler J."/>
            <person name="Pakala S."/>
            <person name="Zafar N."/>
            <person name="Nierman W."/>
            <person name="Cubeta M."/>
        </authorList>
    </citation>
    <scope>NUCLEOTIDE SEQUENCE</scope>
    <source>
        <strain evidence="1">AG3 Rhs1AP</strain>
    </source>
</reference>
<evidence type="ECO:0000313" key="1">
    <source>
        <dbReference type="EMBL" id="AGK45393.1"/>
    </source>
</evidence>
<sequence>MKSTTFSSNISSISPAPVGPSSLGPYFEFESNSKKNLEASTIIFLILLCEERSRFSGAVSIDIIPPAESQDRSWLSTSTSWWKWTNAGGVGTGTLLFNVMYIQSIGSGLTSFGDLFNNFLFTKSSIGLEEISLLLFSLVPVAPHEDKPCDGKPSRLLTKAGKEALRVPSNLQAAPAAPTFSWG</sequence>
<dbReference type="RefSeq" id="YP_008082017.1">
    <property type="nucleotide sequence ID" value="NC_021436.1"/>
</dbReference>
<protein>
    <submittedName>
        <fullName evidence="1">Uncharacterized protein</fullName>
    </submittedName>
</protein>